<evidence type="ECO:0000256" key="1">
    <source>
        <dbReference type="SAM" id="MobiDB-lite"/>
    </source>
</evidence>
<dbReference type="Proteomes" id="UP000654075">
    <property type="component" value="Unassembled WGS sequence"/>
</dbReference>
<sequence>MQEVREEAAREVAAERAEAAELHALVQELRKEASSLQTLKQQPQQQKQPQRELRSSRYEDAACREADLLVAEDLATGEVLSIELKGAVHQLQDECDLLFSMAAASSPSQEAQFGQPGLHQSAADDAQSQGAEQQETLHRLREESVVAQRELRLLLAREEQVAHAEKSAELAAASSQADAAVAWREVTSARAAAQQSTEAEAAARVEVESLQASCLRLRQEHEFLAEQLSQAAKAECAAHAGFAESAQQSEQFRLECRRLRAEMVSSIRAEHEVRARATAMLEEVTRREHRVADGEKSSGNSNGKHLGGGGGTGSSLIGGISRKSVPLVSESATSTKPGTEMPLRRGTLSALKATKASQSAASFEALGGLGTLGGSSAGATIPTTSATPRTTANARAGEGGGSPFQVDVQGALPQLQKEEKGEEDAKDRTSSCSSQPPTKRKTLGSFRSAEGRKTAAAMWLRVAAASATGGQLSAQPGAKQDG</sequence>
<dbReference type="EMBL" id="CAJNNV010025072">
    <property type="protein sequence ID" value="CAE8612040.1"/>
    <property type="molecule type" value="Genomic_DNA"/>
</dbReference>
<feature type="region of interest" description="Disordered" evidence="1">
    <location>
        <begin position="379"/>
        <end position="450"/>
    </location>
</feature>
<feature type="compositionally biased region" description="Low complexity" evidence="1">
    <location>
        <begin position="120"/>
        <end position="134"/>
    </location>
</feature>
<feature type="region of interest" description="Disordered" evidence="1">
    <location>
        <begin position="108"/>
        <end position="136"/>
    </location>
</feature>
<dbReference type="AlphaFoldDB" id="A0A813FHV2"/>
<comment type="caution">
    <text evidence="2">The sequence shown here is derived from an EMBL/GenBank/DDBJ whole genome shotgun (WGS) entry which is preliminary data.</text>
</comment>
<organism evidence="2 3">
    <name type="scientific">Polarella glacialis</name>
    <name type="common">Dinoflagellate</name>
    <dbReference type="NCBI Taxonomy" id="89957"/>
    <lineage>
        <taxon>Eukaryota</taxon>
        <taxon>Sar</taxon>
        <taxon>Alveolata</taxon>
        <taxon>Dinophyceae</taxon>
        <taxon>Suessiales</taxon>
        <taxon>Suessiaceae</taxon>
        <taxon>Polarella</taxon>
    </lineage>
</organism>
<proteinExistence type="predicted"/>
<feature type="region of interest" description="Disordered" evidence="1">
    <location>
        <begin position="326"/>
        <end position="345"/>
    </location>
</feature>
<feature type="region of interest" description="Disordered" evidence="1">
    <location>
        <begin position="34"/>
        <end position="59"/>
    </location>
</feature>
<name>A0A813FHV2_POLGL</name>
<feature type="compositionally biased region" description="Basic and acidic residues" evidence="1">
    <location>
        <begin position="285"/>
        <end position="296"/>
    </location>
</feature>
<feature type="region of interest" description="Disordered" evidence="1">
    <location>
        <begin position="285"/>
        <end position="319"/>
    </location>
</feature>
<feature type="compositionally biased region" description="Basic and acidic residues" evidence="1">
    <location>
        <begin position="416"/>
        <end position="429"/>
    </location>
</feature>
<feature type="compositionally biased region" description="Low complexity" evidence="1">
    <location>
        <begin position="379"/>
        <end position="396"/>
    </location>
</feature>
<evidence type="ECO:0000313" key="3">
    <source>
        <dbReference type="Proteomes" id="UP000654075"/>
    </source>
</evidence>
<protein>
    <submittedName>
        <fullName evidence="2">Uncharacterized protein</fullName>
    </submittedName>
</protein>
<gene>
    <name evidence="2" type="ORF">PGLA1383_LOCUS29840</name>
</gene>
<evidence type="ECO:0000313" key="2">
    <source>
        <dbReference type="EMBL" id="CAE8612040.1"/>
    </source>
</evidence>
<keyword evidence="3" id="KW-1185">Reference proteome</keyword>
<reference evidence="2" key="1">
    <citation type="submission" date="2021-02" db="EMBL/GenBank/DDBJ databases">
        <authorList>
            <person name="Dougan E. K."/>
            <person name="Rhodes N."/>
            <person name="Thang M."/>
            <person name="Chan C."/>
        </authorList>
    </citation>
    <scope>NUCLEOTIDE SEQUENCE</scope>
</reference>
<accession>A0A813FHV2</accession>
<feature type="compositionally biased region" description="Basic and acidic residues" evidence="1">
    <location>
        <begin position="49"/>
        <end position="59"/>
    </location>
</feature>